<reference evidence="8" key="2">
    <citation type="submission" date="2021-06" db="EMBL/GenBank/DDBJ databases">
        <authorList>
            <person name="Rogers T.H."/>
            <person name="Ramsay J.P."/>
            <person name="Wang P."/>
            <person name="Terpolilli J."/>
        </authorList>
    </citation>
    <scope>NUCLEOTIDE SEQUENCE [LARGE SCALE GENOMIC DNA]</scope>
    <source>
        <strain evidence="8">WSM5005</strain>
        <plasmid evidence="8">pl1WSM5005</plasmid>
    </source>
</reference>
<dbReference type="SMART" id="SM00387">
    <property type="entry name" value="HATPase_c"/>
    <property type="match status" value="1"/>
</dbReference>
<dbReference type="InterPro" id="IPR011006">
    <property type="entry name" value="CheY-like_superfamily"/>
</dbReference>
<keyword evidence="5" id="KW-0812">Transmembrane</keyword>
<evidence type="ECO:0000313" key="9">
    <source>
        <dbReference type="Proteomes" id="UP000179860"/>
    </source>
</evidence>
<geneLocation type="plasmid" evidence="8 9">
    <name>pl1WSM5005</name>
</geneLocation>
<reference evidence="8" key="1">
    <citation type="submission" date="2016-09" db="EMBL/GenBank/DDBJ databases">
        <title>The Complete Genome of Burkholderia sprentiae wsm5005.</title>
        <authorList>
            <person name="De Meyer S."/>
            <person name="Wang P."/>
            <person name="Terpolilli J."/>
        </authorList>
    </citation>
    <scope>NUCLEOTIDE SEQUENCE [LARGE SCALE GENOMIC DNA]</scope>
    <source>
        <strain evidence="8">WSM5005</strain>
        <plasmid evidence="8">pl1WSM5005</plasmid>
    </source>
</reference>
<dbReference type="InterPro" id="IPR036890">
    <property type="entry name" value="HATPase_C_sf"/>
</dbReference>
<dbReference type="Gene3D" id="1.10.287.130">
    <property type="match status" value="1"/>
</dbReference>
<feature type="domain" description="Histidine kinase" evidence="6">
    <location>
        <begin position="364"/>
        <end position="581"/>
    </location>
</feature>
<dbReference type="Pfam" id="PF00072">
    <property type="entry name" value="Response_reg"/>
    <property type="match status" value="1"/>
</dbReference>
<feature type="transmembrane region" description="Helical" evidence="5">
    <location>
        <begin position="300"/>
        <end position="320"/>
    </location>
</feature>
<keyword evidence="3 4" id="KW-0597">Phosphoprotein</keyword>
<dbReference type="OrthoDB" id="5389366at2"/>
<keyword evidence="8" id="KW-0614">Plasmid</keyword>
<dbReference type="GO" id="GO:0000155">
    <property type="term" value="F:phosphorelay sensor kinase activity"/>
    <property type="evidence" value="ECO:0007669"/>
    <property type="project" value="InterPro"/>
</dbReference>
<accession>A0A1I9YV30</accession>
<evidence type="ECO:0000313" key="8">
    <source>
        <dbReference type="EMBL" id="APA90072.1"/>
    </source>
</evidence>
<dbReference type="PANTHER" id="PTHR43065">
    <property type="entry name" value="SENSOR HISTIDINE KINASE"/>
    <property type="match status" value="1"/>
</dbReference>
<dbReference type="SMART" id="SM00448">
    <property type="entry name" value="REC"/>
    <property type="match status" value="1"/>
</dbReference>
<dbReference type="Gene3D" id="3.30.565.10">
    <property type="entry name" value="Histidine kinase-like ATPase, C-terminal domain"/>
    <property type="match status" value="1"/>
</dbReference>
<dbReference type="InterPro" id="IPR001789">
    <property type="entry name" value="Sig_transdc_resp-reg_receiver"/>
</dbReference>
<proteinExistence type="predicted"/>
<dbReference type="EMBL" id="CP017563">
    <property type="protein sequence ID" value="APA90072.1"/>
    <property type="molecule type" value="Genomic_DNA"/>
</dbReference>
<evidence type="ECO:0000259" key="6">
    <source>
        <dbReference type="PROSITE" id="PS50109"/>
    </source>
</evidence>
<dbReference type="InterPro" id="IPR003661">
    <property type="entry name" value="HisK_dim/P_dom"/>
</dbReference>
<dbReference type="InterPro" id="IPR054327">
    <property type="entry name" value="His-kinase-like_sensor"/>
</dbReference>
<dbReference type="PRINTS" id="PR00344">
    <property type="entry name" value="BCTRLSENSOR"/>
</dbReference>
<feature type="modified residue" description="4-aspartylphosphate" evidence="4">
    <location>
        <position position="657"/>
    </location>
</feature>
<organism evidence="8 9">
    <name type="scientific">Paraburkholderia sprentiae WSM5005</name>
    <dbReference type="NCBI Taxonomy" id="754502"/>
    <lineage>
        <taxon>Bacteria</taxon>
        <taxon>Pseudomonadati</taxon>
        <taxon>Pseudomonadota</taxon>
        <taxon>Betaproteobacteria</taxon>
        <taxon>Burkholderiales</taxon>
        <taxon>Burkholderiaceae</taxon>
        <taxon>Paraburkholderia</taxon>
    </lineage>
</organism>
<dbReference type="Gene3D" id="3.30.450.20">
    <property type="entry name" value="PAS domain"/>
    <property type="match status" value="2"/>
</dbReference>
<dbReference type="SUPFAM" id="SSF52172">
    <property type="entry name" value="CheY-like"/>
    <property type="match status" value="1"/>
</dbReference>
<sequence length="722" mass="78127">MDETDDIPLELPLPHRNFAATRATAVLLAVISIVGPLLCISGYAWFDYHRRLSEAFDQVDRLTLVAEEQAATMQALNAEVFARVTELLGEQTPVGISRVESTTHESLSAIVALFPQIANFSIFSSTGQLLASSRIYPVPAVSISGTETLQAASVPGRQPHISLPKPGNVTPGNVFTVSTSWVDSEGRSLGVFSIALRQQYFLNFYRELAGDDPAVLIGLYRSDGGVLVRFGKTRTSSPTAANPEVNQSIVRNPEFGHLLNVSTVDGLERVVAYRRVGGYPLYVTAGIETASIVAKWRANLGAIAAIMLVPCMVVWVLLWMSLRRLREEELAWQNWHSEVSRRVSAEASNRQLRRMGALGNLVANVAHDFNNLLMVVNANVELARRKQYTNLKKEVLAVQHAAKGAQGLARRLMSVARKQPVKLECVDVCNWLETLSDLVETSIGEHVALQLQLAGDTGTVMVDPVELEAAVINLSVNAKDAMPEGGTFTVRCDPLSLADSQFGLPSGDYALLRFTDTGHGMTDAVLRRAFEPLFTTKMKGAGTGLGLAQVMTTCEQAGGTARIVSAPGCGTTISLYLPRLESVEDCEEPTVASVPDAATDLIAPGITVLLVEDNQSVADGIAAVLDVFGCNVRHELTADSAIALLESNYRFDLVLSDVQMPGKLDGLDLAELVRDRWPGQTFALMTGYAQELTRASEAGVVILAKPFDINELRSLVKNCVRT</sequence>
<evidence type="ECO:0000256" key="2">
    <source>
        <dbReference type="ARBA" id="ARBA00012438"/>
    </source>
</evidence>
<evidence type="ECO:0000256" key="3">
    <source>
        <dbReference type="ARBA" id="ARBA00022553"/>
    </source>
</evidence>
<keyword evidence="5" id="KW-1133">Transmembrane helix</keyword>
<feature type="domain" description="Response regulatory" evidence="7">
    <location>
        <begin position="607"/>
        <end position="720"/>
    </location>
</feature>
<dbReference type="InterPro" id="IPR004358">
    <property type="entry name" value="Sig_transdc_His_kin-like_C"/>
</dbReference>
<dbReference type="InterPro" id="IPR003594">
    <property type="entry name" value="HATPase_dom"/>
</dbReference>
<feature type="transmembrane region" description="Helical" evidence="5">
    <location>
        <begin position="20"/>
        <end position="46"/>
    </location>
</feature>
<dbReference type="CDD" id="cd12915">
    <property type="entry name" value="PDC2_DGC_like"/>
    <property type="match status" value="1"/>
</dbReference>
<keyword evidence="5" id="KW-0472">Membrane</keyword>
<comment type="catalytic activity">
    <reaction evidence="1">
        <text>ATP + protein L-histidine = ADP + protein N-phospho-L-histidine.</text>
        <dbReference type="EC" id="2.7.13.3"/>
    </reaction>
</comment>
<keyword evidence="9" id="KW-1185">Reference proteome</keyword>
<protein>
    <recommendedName>
        <fullName evidence="2">histidine kinase</fullName>
        <ecNumber evidence="2">2.7.13.3</ecNumber>
    </recommendedName>
</protein>
<dbReference type="EC" id="2.7.13.3" evidence="2"/>
<dbReference type="CDD" id="cd00082">
    <property type="entry name" value="HisKA"/>
    <property type="match status" value="1"/>
</dbReference>
<dbReference type="KEGG" id="pspw:BJG93_32165"/>
<gene>
    <name evidence="8" type="ORF">BJG93_32165</name>
</gene>
<dbReference type="CDD" id="cd12914">
    <property type="entry name" value="PDC1_DGC_like"/>
    <property type="match status" value="1"/>
</dbReference>
<dbReference type="SUPFAM" id="SSF47384">
    <property type="entry name" value="Homodimeric domain of signal transducing histidine kinase"/>
    <property type="match status" value="1"/>
</dbReference>
<evidence type="ECO:0000259" key="7">
    <source>
        <dbReference type="PROSITE" id="PS50110"/>
    </source>
</evidence>
<dbReference type="SUPFAM" id="SSF55874">
    <property type="entry name" value="ATPase domain of HSP90 chaperone/DNA topoisomerase II/histidine kinase"/>
    <property type="match status" value="1"/>
</dbReference>
<dbReference type="InterPro" id="IPR036097">
    <property type="entry name" value="HisK_dim/P_sf"/>
</dbReference>
<dbReference type="RefSeq" id="WP_027194557.1">
    <property type="nucleotide sequence ID" value="NZ_CP017563.2"/>
</dbReference>
<dbReference type="Pfam" id="PF22588">
    <property type="entry name" value="dCache_1_like"/>
    <property type="match status" value="1"/>
</dbReference>
<dbReference type="Proteomes" id="UP000179860">
    <property type="component" value="Plasmid pl1WSM5005"/>
</dbReference>
<dbReference type="InterPro" id="IPR005467">
    <property type="entry name" value="His_kinase_dom"/>
</dbReference>
<evidence type="ECO:0000256" key="5">
    <source>
        <dbReference type="SAM" id="Phobius"/>
    </source>
</evidence>
<name>A0A1I9YV30_9BURK</name>
<evidence type="ECO:0000256" key="4">
    <source>
        <dbReference type="PROSITE-ProRule" id="PRU00169"/>
    </source>
</evidence>
<dbReference type="Gene3D" id="3.40.50.2300">
    <property type="match status" value="1"/>
</dbReference>
<dbReference type="AlphaFoldDB" id="A0A1I9YV30"/>
<evidence type="ECO:0000256" key="1">
    <source>
        <dbReference type="ARBA" id="ARBA00000085"/>
    </source>
</evidence>
<dbReference type="PROSITE" id="PS50109">
    <property type="entry name" value="HIS_KIN"/>
    <property type="match status" value="1"/>
</dbReference>
<dbReference type="Pfam" id="PF02518">
    <property type="entry name" value="HATPase_c"/>
    <property type="match status" value="1"/>
</dbReference>
<dbReference type="PROSITE" id="PS50110">
    <property type="entry name" value="RESPONSE_REGULATORY"/>
    <property type="match status" value="1"/>
</dbReference>
<dbReference type="PANTHER" id="PTHR43065:SF49">
    <property type="entry name" value="HISTIDINE KINASE"/>
    <property type="match status" value="1"/>
</dbReference>